<evidence type="ECO:0000259" key="1">
    <source>
        <dbReference type="Pfam" id="PF01370"/>
    </source>
</evidence>
<dbReference type="EMBL" id="UINC01174751">
    <property type="protein sequence ID" value="SVD81028.1"/>
    <property type="molecule type" value="Genomic_DNA"/>
</dbReference>
<dbReference type="InterPro" id="IPR036291">
    <property type="entry name" value="NAD(P)-bd_dom_sf"/>
</dbReference>
<name>A0A382YET8_9ZZZZ</name>
<dbReference type="CDD" id="cd08946">
    <property type="entry name" value="SDR_e"/>
    <property type="match status" value="1"/>
</dbReference>
<dbReference type="PANTHER" id="PTHR43245:SF23">
    <property type="entry name" value="NAD(P)-BINDING DOMAIN-CONTAINING PROTEIN"/>
    <property type="match status" value="1"/>
</dbReference>
<dbReference type="PANTHER" id="PTHR43245">
    <property type="entry name" value="BIFUNCTIONAL POLYMYXIN RESISTANCE PROTEIN ARNA"/>
    <property type="match status" value="1"/>
</dbReference>
<dbReference type="Gene3D" id="3.40.50.720">
    <property type="entry name" value="NAD(P)-binding Rossmann-like Domain"/>
    <property type="match status" value="1"/>
</dbReference>
<protein>
    <recommendedName>
        <fullName evidence="1">NAD-dependent epimerase/dehydratase domain-containing protein</fullName>
    </recommendedName>
</protein>
<dbReference type="InterPro" id="IPR050177">
    <property type="entry name" value="Lipid_A_modif_metabolic_enz"/>
</dbReference>
<dbReference type="InterPro" id="IPR001509">
    <property type="entry name" value="Epimerase_deHydtase"/>
</dbReference>
<sequence length="206" mass="23032">MKKKILVIGSAGYIGSVLIKNLKQKLDLSKYQILGVDTNWYSKNLEVNKYNSYLPEIMYNYDCRNFNLKNLNINPKVIIFLAAVSNDPMGSRFKKATSEINTKSCINLAKQAKAIGAKKFIFASSCSIYGSSGNTSRKENDPIHPLTDYAVSKEKSEEGLEKISDKNFQVISLRFATAAGYSPKLRLDLVYNDFVASATANKFIKI</sequence>
<evidence type="ECO:0000313" key="2">
    <source>
        <dbReference type="EMBL" id="SVD81028.1"/>
    </source>
</evidence>
<reference evidence="2" key="1">
    <citation type="submission" date="2018-05" db="EMBL/GenBank/DDBJ databases">
        <authorList>
            <person name="Lanie J.A."/>
            <person name="Ng W.-L."/>
            <person name="Kazmierczak K.M."/>
            <person name="Andrzejewski T.M."/>
            <person name="Davidsen T.M."/>
            <person name="Wayne K.J."/>
            <person name="Tettelin H."/>
            <person name="Glass J.I."/>
            <person name="Rusch D."/>
            <person name="Podicherti R."/>
            <person name="Tsui H.-C.T."/>
            <person name="Winkler M.E."/>
        </authorList>
    </citation>
    <scope>NUCLEOTIDE SEQUENCE</scope>
</reference>
<feature type="domain" description="NAD-dependent epimerase/dehydratase" evidence="1">
    <location>
        <begin position="5"/>
        <end position="199"/>
    </location>
</feature>
<dbReference type="AlphaFoldDB" id="A0A382YET8"/>
<organism evidence="2">
    <name type="scientific">marine metagenome</name>
    <dbReference type="NCBI Taxonomy" id="408172"/>
    <lineage>
        <taxon>unclassified sequences</taxon>
        <taxon>metagenomes</taxon>
        <taxon>ecological metagenomes</taxon>
    </lineage>
</organism>
<dbReference type="Pfam" id="PF01370">
    <property type="entry name" value="Epimerase"/>
    <property type="match status" value="1"/>
</dbReference>
<feature type="non-terminal residue" evidence="2">
    <location>
        <position position="206"/>
    </location>
</feature>
<gene>
    <name evidence="2" type="ORF">METZ01_LOCUS433882</name>
</gene>
<dbReference type="SUPFAM" id="SSF51735">
    <property type="entry name" value="NAD(P)-binding Rossmann-fold domains"/>
    <property type="match status" value="1"/>
</dbReference>
<accession>A0A382YET8</accession>
<proteinExistence type="predicted"/>